<keyword evidence="2" id="KW-0560">Oxidoreductase</keyword>
<protein>
    <submittedName>
        <fullName evidence="2">Putative non-heme haloperoxidase Hpx [Mycobacterium tuberculosis H37Rv]</fullName>
    </submittedName>
</protein>
<name>A0A375YI94_MYCPF</name>
<sequence>MARGTYTRTRGTGFAPARALPPGRVVDVRSRDGVRLHAEVFGPEDGYPVVLAHGITCAVRVWAHQIADLSRDYRVIAYDHRGHGRSAVPPLRGGYSLDYLAADLDAVLDATLAPGERAVIAGHSMGGIAISSWSERLPDRVTQRAAAVALINTTTGDLLRNVNLLPVPARLADARVRAAGGVIRRFGGAPLVRAADAPSRRFVKLIAVGRDADPEITDFVFELFNATPPAGRGGWARVLVDNMGPRHIALDNLTVPALVIGSTHDRLLPMTSARRIASTAPNLARFVELAGGHCAILERPDEVNQQLRWLIETTRSNGDYARRESS</sequence>
<keyword evidence="2" id="KW-0575">Peroxidase</keyword>
<reference evidence="2 3" key="1">
    <citation type="submission" date="2018-05" db="EMBL/GenBank/DDBJ databases">
        <authorList>
            <consortium name="IHU Genomes"/>
        </authorList>
    </citation>
    <scope>NUCLEOTIDE SEQUENCE [LARGE SCALE GENOMIC DNA]</scope>
    <source>
        <strain evidence="2 3">P7335</strain>
    </source>
</reference>
<dbReference type="RefSeq" id="WP_083141217.1">
    <property type="nucleotide sequence ID" value="NZ_MVID01000001.1"/>
</dbReference>
<gene>
    <name evidence="2" type="ORF">MPP7335_02592</name>
</gene>
<dbReference type="PANTHER" id="PTHR43433">
    <property type="entry name" value="HYDROLASE, ALPHA/BETA FOLD FAMILY PROTEIN"/>
    <property type="match status" value="1"/>
</dbReference>
<dbReference type="PANTHER" id="PTHR43433:SF1">
    <property type="entry name" value="BLL5160 PROTEIN"/>
    <property type="match status" value="1"/>
</dbReference>
<dbReference type="Proteomes" id="UP000252008">
    <property type="component" value="Unassembled WGS sequence"/>
</dbReference>
<dbReference type="InterPro" id="IPR050471">
    <property type="entry name" value="AB_hydrolase"/>
</dbReference>
<dbReference type="Gene3D" id="3.40.50.1820">
    <property type="entry name" value="alpha/beta hydrolase"/>
    <property type="match status" value="1"/>
</dbReference>
<proteinExistence type="predicted"/>
<dbReference type="EMBL" id="UEGS01000001">
    <property type="protein sequence ID" value="SRX80847.1"/>
    <property type="molecule type" value="Genomic_DNA"/>
</dbReference>
<evidence type="ECO:0000259" key="1">
    <source>
        <dbReference type="Pfam" id="PF00561"/>
    </source>
</evidence>
<dbReference type="InterPro" id="IPR000073">
    <property type="entry name" value="AB_hydrolase_1"/>
</dbReference>
<feature type="domain" description="AB hydrolase-1" evidence="1">
    <location>
        <begin position="47"/>
        <end position="300"/>
    </location>
</feature>
<dbReference type="InterPro" id="IPR029058">
    <property type="entry name" value="AB_hydrolase_fold"/>
</dbReference>
<dbReference type="SUPFAM" id="SSF53474">
    <property type="entry name" value="alpha/beta-Hydrolases"/>
    <property type="match status" value="1"/>
</dbReference>
<organism evidence="2 3">
    <name type="scientific">Mycolicibacterium parafortuitum</name>
    <name type="common">Mycobacterium parafortuitum</name>
    <dbReference type="NCBI Taxonomy" id="39692"/>
    <lineage>
        <taxon>Bacteria</taxon>
        <taxon>Bacillati</taxon>
        <taxon>Actinomycetota</taxon>
        <taxon>Actinomycetes</taxon>
        <taxon>Mycobacteriales</taxon>
        <taxon>Mycobacteriaceae</taxon>
        <taxon>Mycolicibacterium</taxon>
    </lineage>
</organism>
<evidence type="ECO:0000313" key="3">
    <source>
        <dbReference type="Proteomes" id="UP000252008"/>
    </source>
</evidence>
<dbReference type="AlphaFoldDB" id="A0A375YI94"/>
<dbReference type="GO" id="GO:0004601">
    <property type="term" value="F:peroxidase activity"/>
    <property type="evidence" value="ECO:0007669"/>
    <property type="project" value="UniProtKB-KW"/>
</dbReference>
<evidence type="ECO:0000313" key="2">
    <source>
        <dbReference type="EMBL" id="SRX80847.1"/>
    </source>
</evidence>
<keyword evidence="3" id="KW-1185">Reference proteome</keyword>
<accession>A0A375YI94</accession>
<dbReference type="STRING" id="39692.BST38_00190"/>
<dbReference type="Pfam" id="PF00561">
    <property type="entry name" value="Abhydrolase_1"/>
    <property type="match status" value="1"/>
</dbReference>